<dbReference type="SUPFAM" id="SSF56925">
    <property type="entry name" value="OMPA-like"/>
    <property type="match status" value="1"/>
</dbReference>
<dbReference type="SUPFAM" id="SSF103088">
    <property type="entry name" value="OmpA-like"/>
    <property type="match status" value="1"/>
</dbReference>
<dbReference type="InterPro" id="IPR050330">
    <property type="entry name" value="Bact_OuterMem_StrucFunc"/>
</dbReference>
<evidence type="ECO:0000259" key="13">
    <source>
        <dbReference type="PROSITE" id="PS51123"/>
    </source>
</evidence>
<dbReference type="PROSITE" id="PS51123">
    <property type="entry name" value="OMPA_2"/>
    <property type="match status" value="1"/>
</dbReference>
<sequence length="423" mass="46779">MKRGITIFLMMLIASSSLIAQEDFNRWSIDFGAGVNKATEPYASGFDQNQITDLTFELGARYMFNDKFGLRAEVGYSEIQPSSGSFDFDSSFLRLGVSGVANLGAVLGFRDWTNRFNLLTHAGVQYGRLDTEFNSDTDQKIGISGGLTPQLKLSNSIALNLNVTAFAFESDDLTWDGSTGATDRGFDSFMYTATIGASFYLGNSDNPSADWVDASDKKELQEEIDGLQNRLTTLEEDLKDDDKDGIPNYLDTEPNTPSGVMVDAKGRSIDENNNGVPDEMEAPLSNMFVRVDGSNNEEYQKSSGSDERLIKRLINEGYINVYFDFDSVQPSVSSYDAVHFIRNYMLVNTDVNAELVGYADELGDDGYNQSLSEQRAKRVYDILVSSGISETRLDFKGSGVDNSVDKNSTSARKVVRKVTFKIK</sequence>
<keyword evidence="7" id="KW-0626">Porin</keyword>
<dbReference type="GO" id="GO:0006811">
    <property type="term" value="P:monoatomic ion transport"/>
    <property type="evidence" value="ECO:0007669"/>
    <property type="project" value="UniProtKB-KW"/>
</dbReference>
<dbReference type="InterPro" id="IPR006664">
    <property type="entry name" value="OMP_bac"/>
</dbReference>
<evidence type="ECO:0000256" key="7">
    <source>
        <dbReference type="ARBA" id="ARBA00023114"/>
    </source>
</evidence>
<dbReference type="InterPro" id="IPR028974">
    <property type="entry name" value="TSP_type-3_rpt"/>
</dbReference>
<dbReference type="Proteomes" id="UP000643701">
    <property type="component" value="Unassembled WGS sequence"/>
</dbReference>
<dbReference type="RefSeq" id="WP_166400296.1">
    <property type="nucleotide sequence ID" value="NZ_JAANAS010000050.1"/>
</dbReference>
<protein>
    <submittedName>
        <fullName evidence="14">OmpA family protein</fullName>
    </submittedName>
</protein>
<dbReference type="AlphaFoldDB" id="A0A967AGF8"/>
<comment type="caution">
    <text evidence="14">The sequence shown here is derived from an EMBL/GenBank/DDBJ whole genome shotgun (WGS) entry which is preliminary data.</text>
</comment>
<dbReference type="SUPFAM" id="SSF103647">
    <property type="entry name" value="TSP type-3 repeat"/>
    <property type="match status" value="1"/>
</dbReference>
<keyword evidence="9" id="KW-0998">Cell outer membrane</keyword>
<dbReference type="PRINTS" id="PR01021">
    <property type="entry name" value="OMPADOMAIN"/>
</dbReference>
<dbReference type="GO" id="GO:0009279">
    <property type="term" value="C:cell outer membrane"/>
    <property type="evidence" value="ECO:0007669"/>
    <property type="project" value="UniProtKB-SubCell"/>
</dbReference>
<dbReference type="Gene3D" id="3.30.1330.60">
    <property type="entry name" value="OmpA-like domain"/>
    <property type="match status" value="1"/>
</dbReference>
<keyword evidence="6" id="KW-0406">Ion transport</keyword>
<dbReference type="InterPro" id="IPR036737">
    <property type="entry name" value="OmpA-like_sf"/>
</dbReference>
<keyword evidence="3" id="KW-1134">Transmembrane beta strand</keyword>
<evidence type="ECO:0000256" key="1">
    <source>
        <dbReference type="ARBA" id="ARBA00004571"/>
    </source>
</evidence>
<dbReference type="GO" id="GO:0005509">
    <property type="term" value="F:calcium ion binding"/>
    <property type="evidence" value="ECO:0007669"/>
    <property type="project" value="InterPro"/>
</dbReference>
<evidence type="ECO:0000256" key="2">
    <source>
        <dbReference type="ARBA" id="ARBA00022448"/>
    </source>
</evidence>
<keyword evidence="4" id="KW-0812">Transmembrane</keyword>
<dbReference type="Gene3D" id="2.40.160.20">
    <property type="match status" value="1"/>
</dbReference>
<dbReference type="GO" id="GO:0046930">
    <property type="term" value="C:pore complex"/>
    <property type="evidence" value="ECO:0007669"/>
    <property type="project" value="UniProtKB-KW"/>
</dbReference>
<keyword evidence="5 12" id="KW-0732">Signal</keyword>
<proteinExistence type="predicted"/>
<reference evidence="14" key="1">
    <citation type="submission" date="2020-03" db="EMBL/GenBank/DDBJ databases">
        <title>Psychroflexus Maritimus sp. nov., isolate from marine sediment.</title>
        <authorList>
            <person name="Zhong Y.-L."/>
        </authorList>
    </citation>
    <scope>NUCLEOTIDE SEQUENCE</scope>
    <source>
        <strain evidence="14">C1</strain>
    </source>
</reference>
<evidence type="ECO:0000313" key="14">
    <source>
        <dbReference type="EMBL" id="NGZ90046.1"/>
    </source>
</evidence>
<dbReference type="CDD" id="cd07185">
    <property type="entry name" value="OmpA_C-like"/>
    <property type="match status" value="1"/>
</dbReference>
<evidence type="ECO:0000256" key="11">
    <source>
        <dbReference type="SAM" id="MobiDB-lite"/>
    </source>
</evidence>
<dbReference type="InterPro" id="IPR011250">
    <property type="entry name" value="OMP/PagP_B-barrel"/>
</dbReference>
<evidence type="ECO:0000256" key="3">
    <source>
        <dbReference type="ARBA" id="ARBA00022452"/>
    </source>
</evidence>
<comment type="subcellular location">
    <subcellularLocation>
        <location evidence="1">Cell outer membrane</location>
        <topology evidence="1">Multi-pass membrane protein</topology>
    </subcellularLocation>
</comment>
<feature type="region of interest" description="Disordered" evidence="11">
    <location>
        <begin position="239"/>
        <end position="280"/>
    </location>
</feature>
<evidence type="ECO:0000256" key="12">
    <source>
        <dbReference type="SAM" id="SignalP"/>
    </source>
</evidence>
<keyword evidence="2" id="KW-0813">Transport</keyword>
<feature type="domain" description="OmpA-like" evidence="13">
    <location>
        <begin position="310"/>
        <end position="423"/>
    </location>
</feature>
<accession>A0A967AGF8</accession>
<gene>
    <name evidence="14" type="ORF">G7034_07265</name>
</gene>
<evidence type="ECO:0000256" key="10">
    <source>
        <dbReference type="PROSITE-ProRule" id="PRU00473"/>
    </source>
</evidence>
<organism evidence="14 15">
    <name type="scientific">Psychroflexus maritimus</name>
    <dbReference type="NCBI Taxonomy" id="2714865"/>
    <lineage>
        <taxon>Bacteria</taxon>
        <taxon>Pseudomonadati</taxon>
        <taxon>Bacteroidota</taxon>
        <taxon>Flavobacteriia</taxon>
        <taxon>Flavobacteriales</taxon>
        <taxon>Flavobacteriaceae</taxon>
        <taxon>Psychroflexus</taxon>
    </lineage>
</organism>
<dbReference type="Pfam" id="PF13505">
    <property type="entry name" value="OMP_b-brl"/>
    <property type="match status" value="1"/>
</dbReference>
<dbReference type="InterPro" id="IPR027385">
    <property type="entry name" value="Beta-barrel_OMP"/>
</dbReference>
<name>A0A967AGF8_9FLAO</name>
<dbReference type="PANTHER" id="PTHR30329:SF21">
    <property type="entry name" value="LIPOPROTEIN YIAD-RELATED"/>
    <property type="match status" value="1"/>
</dbReference>
<dbReference type="InterPro" id="IPR006665">
    <property type="entry name" value="OmpA-like"/>
</dbReference>
<evidence type="ECO:0000256" key="5">
    <source>
        <dbReference type="ARBA" id="ARBA00022729"/>
    </source>
</evidence>
<evidence type="ECO:0000256" key="8">
    <source>
        <dbReference type="ARBA" id="ARBA00023136"/>
    </source>
</evidence>
<feature type="chain" id="PRO_5036855772" evidence="12">
    <location>
        <begin position="21"/>
        <end position="423"/>
    </location>
</feature>
<feature type="signal peptide" evidence="12">
    <location>
        <begin position="1"/>
        <end position="20"/>
    </location>
</feature>
<keyword evidence="15" id="KW-1185">Reference proteome</keyword>
<evidence type="ECO:0000256" key="4">
    <source>
        <dbReference type="ARBA" id="ARBA00022692"/>
    </source>
</evidence>
<evidence type="ECO:0000256" key="9">
    <source>
        <dbReference type="ARBA" id="ARBA00023237"/>
    </source>
</evidence>
<keyword evidence="8 10" id="KW-0472">Membrane</keyword>
<dbReference type="PANTHER" id="PTHR30329">
    <property type="entry name" value="STATOR ELEMENT OF FLAGELLAR MOTOR COMPLEX"/>
    <property type="match status" value="1"/>
</dbReference>
<evidence type="ECO:0000313" key="15">
    <source>
        <dbReference type="Proteomes" id="UP000643701"/>
    </source>
</evidence>
<dbReference type="Pfam" id="PF00691">
    <property type="entry name" value="OmpA"/>
    <property type="match status" value="1"/>
</dbReference>
<dbReference type="GO" id="GO:0015288">
    <property type="term" value="F:porin activity"/>
    <property type="evidence" value="ECO:0007669"/>
    <property type="project" value="UniProtKB-KW"/>
</dbReference>
<evidence type="ECO:0000256" key="6">
    <source>
        <dbReference type="ARBA" id="ARBA00023065"/>
    </source>
</evidence>
<dbReference type="EMBL" id="JAANAS010000050">
    <property type="protein sequence ID" value="NGZ90046.1"/>
    <property type="molecule type" value="Genomic_DNA"/>
</dbReference>